<evidence type="ECO:0000313" key="2">
    <source>
        <dbReference type="EMBL" id="CAF1510069.1"/>
    </source>
</evidence>
<proteinExistence type="predicted"/>
<organism evidence="1 3">
    <name type="scientific">Adineta ricciae</name>
    <name type="common">Rotifer</name>
    <dbReference type="NCBI Taxonomy" id="249248"/>
    <lineage>
        <taxon>Eukaryota</taxon>
        <taxon>Metazoa</taxon>
        <taxon>Spiralia</taxon>
        <taxon>Gnathifera</taxon>
        <taxon>Rotifera</taxon>
        <taxon>Eurotatoria</taxon>
        <taxon>Bdelloidea</taxon>
        <taxon>Adinetida</taxon>
        <taxon>Adinetidae</taxon>
        <taxon>Adineta</taxon>
    </lineage>
</organism>
<protein>
    <submittedName>
        <fullName evidence="1">Uncharacterized protein</fullName>
    </submittedName>
</protein>
<reference evidence="1" key="1">
    <citation type="submission" date="2021-02" db="EMBL/GenBank/DDBJ databases">
        <authorList>
            <person name="Nowell W R."/>
        </authorList>
    </citation>
    <scope>NUCLEOTIDE SEQUENCE</scope>
</reference>
<sequence>MQKLGMTSKSSFGEKTNQQNKSLQIHRCAFDVLLDSFLPSSLLPKDEYDPFFNRSSTPILLKKTAYSIFNQSQELIIPGEKLSLQIDILNPLQQMIKSIRIKLQQYRLIIDRQTDLNVFSFLLPGLRSKMYIWTIHSVGQTSTHAIGIVS</sequence>
<dbReference type="Proteomes" id="UP000663828">
    <property type="component" value="Unassembled WGS sequence"/>
</dbReference>
<accession>A0A814I1K3</accession>
<dbReference type="Proteomes" id="UP000663852">
    <property type="component" value="Unassembled WGS sequence"/>
</dbReference>
<dbReference type="AlphaFoldDB" id="A0A814I1K3"/>
<evidence type="ECO:0000313" key="1">
    <source>
        <dbReference type="EMBL" id="CAF1017915.1"/>
    </source>
</evidence>
<dbReference type="EMBL" id="CAJNOR010000835">
    <property type="protein sequence ID" value="CAF1017915.1"/>
    <property type="molecule type" value="Genomic_DNA"/>
</dbReference>
<evidence type="ECO:0000313" key="3">
    <source>
        <dbReference type="Proteomes" id="UP000663828"/>
    </source>
</evidence>
<name>A0A814I1K3_ADIRI</name>
<gene>
    <name evidence="2" type="ORF">EDS130_LOCUS43187</name>
    <name evidence="1" type="ORF">XAT740_LOCUS14075</name>
</gene>
<keyword evidence="3" id="KW-1185">Reference proteome</keyword>
<comment type="caution">
    <text evidence="1">The sequence shown here is derived from an EMBL/GenBank/DDBJ whole genome shotgun (WGS) entry which is preliminary data.</text>
</comment>
<dbReference type="EMBL" id="CAJNOJ010000688">
    <property type="protein sequence ID" value="CAF1510069.1"/>
    <property type="molecule type" value="Genomic_DNA"/>
</dbReference>